<reference evidence="2 3" key="1">
    <citation type="submission" date="2007-01" db="EMBL/GenBank/DDBJ databases">
        <title>Draft genome sequence of Collinsella aerofaciens (ATCC 25986).</title>
        <authorList>
            <person name="Sudarsanam P."/>
            <person name="Ley R."/>
            <person name="Guruge J."/>
            <person name="Turnbaugh P.J."/>
            <person name="Mahowald M."/>
            <person name="Liep D."/>
            <person name="Gordon J."/>
        </authorList>
    </citation>
    <scope>NUCLEOTIDE SEQUENCE [LARGE SCALE GENOMIC DNA]</scope>
    <source>
        <strain evidence="3">ATCC 25986 / DSM 3979 / JCM 10188 / KCTC 3647 / NCTC 11838 / VPI 1003</strain>
    </source>
</reference>
<proteinExistence type="predicted"/>
<keyword evidence="1" id="KW-1133">Transmembrane helix</keyword>
<organism evidence="2 3">
    <name type="scientific">Collinsella aerofaciens (strain ATCC 25986 / DSM 3979 / JCM 10188 / KCTC 3647 / NCTC 11838 / VPI 1003)</name>
    <dbReference type="NCBI Taxonomy" id="411903"/>
    <lineage>
        <taxon>Bacteria</taxon>
        <taxon>Bacillati</taxon>
        <taxon>Actinomycetota</taxon>
        <taxon>Coriobacteriia</taxon>
        <taxon>Coriobacteriales</taxon>
        <taxon>Coriobacteriaceae</taxon>
        <taxon>Collinsella</taxon>
    </lineage>
</organism>
<dbReference type="EMBL" id="AAVN02000003">
    <property type="protein sequence ID" value="EBA39812.1"/>
    <property type="molecule type" value="Genomic_DNA"/>
</dbReference>
<feature type="transmembrane region" description="Helical" evidence="1">
    <location>
        <begin position="12"/>
        <end position="30"/>
    </location>
</feature>
<reference evidence="2 3" key="2">
    <citation type="submission" date="2007-04" db="EMBL/GenBank/DDBJ databases">
        <authorList>
            <person name="Fulton L."/>
            <person name="Clifton S."/>
            <person name="Fulton B."/>
            <person name="Xu J."/>
            <person name="Minx P."/>
            <person name="Mardis E.R."/>
            <person name="Wilson R.K."/>
        </authorList>
    </citation>
    <scope>NUCLEOTIDE SEQUENCE [LARGE SCALE GENOMIC DNA]</scope>
    <source>
        <strain evidence="3">ATCC 25986 / DSM 3979 / JCM 10188 / KCTC 3647 / NCTC 11838 / VPI 1003</strain>
    </source>
</reference>
<sequence>MPMTDLIDFVRLLPALVSFSTALVGLSEALKQRSKQRKTI</sequence>
<keyword evidence="1" id="KW-0812">Transmembrane</keyword>
<keyword evidence="1" id="KW-0472">Membrane</keyword>
<protein>
    <submittedName>
        <fullName evidence="2">Uncharacterized protein</fullName>
    </submittedName>
</protein>
<comment type="caution">
    <text evidence="2">The sequence shown here is derived from an EMBL/GenBank/DDBJ whole genome shotgun (WGS) entry which is preliminary data.</text>
</comment>
<evidence type="ECO:0000256" key="1">
    <source>
        <dbReference type="SAM" id="Phobius"/>
    </source>
</evidence>
<dbReference type="AlphaFoldDB" id="A4E967"/>
<gene>
    <name evidence="2" type="ORF">COLAER_00959</name>
</gene>
<dbReference type="Proteomes" id="UP000002979">
    <property type="component" value="Unassembled WGS sequence"/>
</dbReference>
<evidence type="ECO:0000313" key="3">
    <source>
        <dbReference type="Proteomes" id="UP000002979"/>
    </source>
</evidence>
<accession>A4E967</accession>
<evidence type="ECO:0000313" key="2">
    <source>
        <dbReference type="EMBL" id="EBA39812.1"/>
    </source>
</evidence>
<name>A4E967_COLAA</name>